<organism evidence="1 2">
    <name type="scientific">Syntrophothermus lipocalidus (strain DSM 12680 / TGB-C1)</name>
    <dbReference type="NCBI Taxonomy" id="643648"/>
    <lineage>
        <taxon>Bacteria</taxon>
        <taxon>Bacillati</taxon>
        <taxon>Bacillota</taxon>
        <taxon>Clostridia</taxon>
        <taxon>Eubacteriales</taxon>
        <taxon>Syntrophomonadaceae</taxon>
        <taxon>Syntrophothermus</taxon>
    </lineage>
</organism>
<evidence type="ECO:0000313" key="1">
    <source>
        <dbReference type="EMBL" id="ADI03064.1"/>
    </source>
</evidence>
<dbReference type="HOGENOM" id="CLU_2669809_0_0_9"/>
<dbReference type="EMBL" id="CP002048">
    <property type="protein sequence ID" value="ADI03064.1"/>
    <property type="molecule type" value="Genomic_DNA"/>
</dbReference>
<reference evidence="2" key="1">
    <citation type="journal article" date="2010" name="Stand. Genomic Sci.">
        <title>Complete genome sequence of Syntrophothermus lipocalidus type strain (TGB-C1T).</title>
        <authorList>
            <consortium name="US DOE Joint Genome Institute (JGI-PGF)"/>
            <person name="Djao O."/>
            <person name="Zhang X."/>
            <person name="Lucas S."/>
            <person name="Lapidus A."/>
            <person name="Glavina Del Rio T."/>
            <person name="Nolan M."/>
            <person name="Tice H."/>
            <person name="Cheng J."/>
            <person name="Han C."/>
            <person name="Tapia R."/>
            <person name="Goodwin L."/>
            <person name="Pitluck S."/>
            <person name="Liolios K."/>
            <person name="Ivanova N."/>
            <person name="Mavromatis K."/>
            <person name="Mikhailova N."/>
            <person name="Ovchinnikova G."/>
            <person name="Pati A."/>
            <person name="Brambilla E."/>
            <person name="Chen A."/>
            <person name="Palaniappan K."/>
            <person name="Land M."/>
            <person name="Hauser L."/>
            <person name="Chang Y."/>
            <person name="Jeffries C."/>
            <person name="Rohde M."/>
            <person name="Sikorski J."/>
            <person name="Spring S."/>
            <person name="Goker M."/>
            <person name="Detter J."/>
            <person name="Woyke T."/>
            <person name="Bristow J."/>
            <person name="Eisen J."/>
            <person name="Markowitz V."/>
            <person name="Hugenholtz P."/>
            <person name="Kyrpides N."/>
            <person name="Klenk H."/>
        </authorList>
    </citation>
    <scope>NUCLEOTIDE SEQUENCE [LARGE SCALE GENOMIC DNA]</scope>
    <source>
        <strain evidence="2">DSM 12680 / TGB-C1</strain>
    </source>
</reference>
<keyword evidence="2" id="KW-1185">Reference proteome</keyword>
<dbReference type="AlphaFoldDB" id="D7CK80"/>
<dbReference type="STRING" id="643648.Slip_2325"/>
<sequence length="75" mass="8709">MPSFCFRVEQQGSEHVSFNEKVGASLRKRKKFGVEEIQIRAKTFRKTTLVYHRLSYKEVADDCNGNFNQPTGVRI</sequence>
<dbReference type="Proteomes" id="UP000000378">
    <property type="component" value="Chromosome"/>
</dbReference>
<protein>
    <submittedName>
        <fullName evidence="1">Uncharacterized protein</fullName>
    </submittedName>
</protein>
<accession>D7CK80</accession>
<reference evidence="1 2" key="2">
    <citation type="journal article" date="2010" name="Stand. Genomic Sci.">
        <title>Complete genome sequence of Syntrophothermus lipocalidus type strain (TGB-C1).</title>
        <authorList>
            <person name="Djao O.D."/>
            <person name="Zhang X."/>
            <person name="Lucas S."/>
            <person name="Lapidus A."/>
            <person name="Del Rio T.G."/>
            <person name="Nolan M."/>
            <person name="Tice H."/>
            <person name="Cheng J.F."/>
            <person name="Han C."/>
            <person name="Tapia R."/>
            <person name="Goodwin L."/>
            <person name="Pitluck S."/>
            <person name="Liolios K."/>
            <person name="Ivanova N."/>
            <person name="Mavromatis K."/>
            <person name="Mikhailova N."/>
            <person name="Ovchinnikova G."/>
            <person name="Pati A."/>
            <person name="Brambilla E."/>
            <person name="Chen A."/>
            <person name="Palaniappan K."/>
            <person name="Land M."/>
            <person name="Hauser L."/>
            <person name="Chang Y.J."/>
            <person name="Jeffries C.D."/>
            <person name="Rohde M."/>
            <person name="Sikorski J."/>
            <person name="Spring S."/>
            <person name="Goker M."/>
            <person name="Detter J.C."/>
            <person name="Woyke T."/>
            <person name="Bristow J."/>
            <person name="Eisen J.A."/>
            <person name="Markowitz V."/>
            <person name="Hugenholtz P."/>
            <person name="Kyrpides N.C."/>
            <person name="Klenk H.P."/>
        </authorList>
    </citation>
    <scope>NUCLEOTIDE SEQUENCE [LARGE SCALE GENOMIC DNA]</scope>
    <source>
        <strain evidence="2">DSM 12680 / TGB-C1</strain>
    </source>
</reference>
<evidence type="ECO:0000313" key="2">
    <source>
        <dbReference type="Proteomes" id="UP000000378"/>
    </source>
</evidence>
<gene>
    <name evidence="1" type="ordered locus">Slip_2325</name>
</gene>
<name>D7CK80_SYNLT</name>
<proteinExistence type="predicted"/>
<dbReference type="KEGG" id="slp:Slip_2325"/>